<dbReference type="PANTHER" id="PTHR34982:SF1">
    <property type="entry name" value="FLAGELLAR ASSEMBLY PROTEIN FLIH"/>
    <property type="match status" value="1"/>
</dbReference>
<proteinExistence type="predicted"/>
<accession>A0A4S8NEK4</accession>
<evidence type="ECO:0000256" key="2">
    <source>
        <dbReference type="ARBA" id="ARBA00022927"/>
    </source>
</evidence>
<keyword evidence="4" id="KW-1185">Reference proteome</keyword>
<sequence length="225" mass="23037">MSSSSDARGATTVTVPALPELRVGTWTRRGGDTLLGDEVTESLLAGVAAETRDAARAQGYAVGWAEGRRAAAEEAAEEASRRASVHAAAEARHELEHRAALDALATAARDVRGLLDGLAAAVEHQATDLALALVTELVGQAVAIATPADVVARVLQVLPPAPVATVRLHPSVAAAAAAADLADRGLVVVADARLDRADALVETDSGAVTDLRIAEAMARVREVLS</sequence>
<dbReference type="GO" id="GO:0015031">
    <property type="term" value="P:protein transport"/>
    <property type="evidence" value="ECO:0007669"/>
    <property type="project" value="UniProtKB-KW"/>
</dbReference>
<dbReference type="AlphaFoldDB" id="A0A4S8NEK4"/>
<dbReference type="OrthoDB" id="3788545at2"/>
<dbReference type="GO" id="GO:0005829">
    <property type="term" value="C:cytosol"/>
    <property type="evidence" value="ECO:0007669"/>
    <property type="project" value="TreeGrafter"/>
</dbReference>
<evidence type="ECO:0000256" key="1">
    <source>
        <dbReference type="ARBA" id="ARBA00022448"/>
    </source>
</evidence>
<dbReference type="GO" id="GO:0044781">
    <property type="term" value="P:bacterial-type flagellum organization"/>
    <property type="evidence" value="ECO:0007669"/>
    <property type="project" value="UniProtKB-KW"/>
</dbReference>
<organism evidence="3 4">
    <name type="scientific">Nocardioides caeni</name>
    <dbReference type="NCBI Taxonomy" id="574700"/>
    <lineage>
        <taxon>Bacteria</taxon>
        <taxon>Bacillati</taxon>
        <taxon>Actinomycetota</taxon>
        <taxon>Actinomycetes</taxon>
        <taxon>Propionibacteriales</taxon>
        <taxon>Nocardioidaceae</taxon>
        <taxon>Nocardioides</taxon>
    </lineage>
</organism>
<comment type="caution">
    <text evidence="3">The sequence shown here is derived from an EMBL/GenBank/DDBJ whole genome shotgun (WGS) entry which is preliminary data.</text>
</comment>
<protein>
    <submittedName>
        <fullName evidence="3">Uncharacterized protein</fullName>
    </submittedName>
</protein>
<dbReference type="RefSeq" id="WP_136562467.1">
    <property type="nucleotide sequence ID" value="NZ_BAABLS010000003.1"/>
</dbReference>
<evidence type="ECO:0000313" key="3">
    <source>
        <dbReference type="EMBL" id="THV14705.1"/>
    </source>
</evidence>
<keyword evidence="1" id="KW-0813">Transport</keyword>
<name>A0A4S8NEK4_9ACTN</name>
<dbReference type="EMBL" id="STGW01000004">
    <property type="protein sequence ID" value="THV14705.1"/>
    <property type="molecule type" value="Genomic_DNA"/>
</dbReference>
<dbReference type="InterPro" id="IPR051472">
    <property type="entry name" value="T3SS_Stator/FliH"/>
</dbReference>
<dbReference type="PANTHER" id="PTHR34982">
    <property type="entry name" value="YOP PROTEINS TRANSLOCATION PROTEIN L"/>
    <property type="match status" value="1"/>
</dbReference>
<evidence type="ECO:0000313" key="4">
    <source>
        <dbReference type="Proteomes" id="UP000307087"/>
    </source>
</evidence>
<gene>
    <name evidence="3" type="ORF">E9934_08615</name>
</gene>
<keyword evidence="2" id="KW-0653">Protein transport</keyword>
<dbReference type="Proteomes" id="UP000307087">
    <property type="component" value="Unassembled WGS sequence"/>
</dbReference>
<reference evidence="3 4" key="1">
    <citation type="journal article" date="2009" name="Int. J. Syst. Evol. Microbiol.">
        <title>Nocardioides caeni sp. nov., isolated from wastewater.</title>
        <authorList>
            <person name="Yoon J.H."/>
            <person name="Kang S.J."/>
            <person name="Park S."/>
            <person name="Kim W."/>
            <person name="Oh T.K."/>
        </authorList>
    </citation>
    <scope>NUCLEOTIDE SEQUENCE [LARGE SCALE GENOMIC DNA]</scope>
    <source>
        <strain evidence="3 4">DSM 23134</strain>
    </source>
</reference>